<dbReference type="RefSeq" id="WP_015245443.1">
    <property type="nucleotide sequence ID" value="NC_019892.1"/>
</dbReference>
<dbReference type="AlphaFoldDB" id="L0DC78"/>
<comment type="subcellular location">
    <subcellularLocation>
        <location evidence="1">Cell membrane</location>
        <topology evidence="1">Multi-pass membrane protein</topology>
    </subcellularLocation>
</comment>
<keyword evidence="4 10" id="KW-0808">Transferase</keyword>
<feature type="transmembrane region" description="Helical" evidence="8">
    <location>
        <begin position="252"/>
        <end position="281"/>
    </location>
</feature>
<evidence type="ECO:0000256" key="3">
    <source>
        <dbReference type="ARBA" id="ARBA00022676"/>
    </source>
</evidence>
<feature type="transmembrane region" description="Helical" evidence="8">
    <location>
        <begin position="35"/>
        <end position="57"/>
    </location>
</feature>
<name>L0DC78_SINAD</name>
<keyword evidence="11" id="KW-1185">Reference proteome</keyword>
<proteinExistence type="predicted"/>
<dbReference type="EMBL" id="CP003364">
    <property type="protein sequence ID" value="AGA26276.1"/>
    <property type="molecule type" value="Genomic_DNA"/>
</dbReference>
<dbReference type="GO" id="GO:0016763">
    <property type="term" value="F:pentosyltransferase activity"/>
    <property type="evidence" value="ECO:0007669"/>
    <property type="project" value="TreeGrafter"/>
</dbReference>
<feature type="transmembrane region" description="Helical" evidence="8">
    <location>
        <begin position="434"/>
        <end position="451"/>
    </location>
</feature>
<keyword evidence="5 8" id="KW-0812">Transmembrane</keyword>
<dbReference type="InterPro" id="IPR050297">
    <property type="entry name" value="LipidA_mod_glycosyltrf_83"/>
</dbReference>
<keyword evidence="2" id="KW-1003">Cell membrane</keyword>
<dbReference type="Pfam" id="PF13231">
    <property type="entry name" value="PMT_2"/>
    <property type="match status" value="1"/>
</dbReference>
<dbReference type="HOGENOM" id="CLU_428880_0_0_0"/>
<feature type="transmembrane region" description="Helical" evidence="8">
    <location>
        <begin position="179"/>
        <end position="197"/>
    </location>
</feature>
<sequence>MLDCLFILGLGLLVAAVGLRLLDALDARREHGFDTLALAIPLGLGAFALATLALGQFGILNPGALAGLFVASALLAGRQAWREIVVLVRNSAFSLQSRSALEISLFFAVVVTILGAFVTALAPVTDGDALCYHLQVPKLFLMRGGLFFDPDLHETVYPLLTEMLYAVGLAFRGPVACRLVQWLLGLVFAANVTALARPSLGARAWWAGAIALLVPAVSNGMGAPLNDVALAAFGTAAMVALTHFYEQPRVRSLVLVGLLAGMAMGVKYPALVLIGLLGLAIAVRLNGAGTGCSAPDQVPSGLASRLRLTILGLMLFGLVVLLVGGSWYLRAWMYTGNPVYPFFRHFFGGAGLDEVLDPIKRPMVVNPWNLLTALVPLTLQPDRFDSFSHQFGPAFLLFLPALLLEKAPRRVLAIVALGLSFLMICLTQRQSMRFVLTAIGPMAVGVAWLASGWSERRTLPCRILVIALLLMIGFEASLAAARARHGLNVVLGRETSEHYLMRREPTYRVGRWIADNLPPNVRIVGQDHRGFYLPCDYTMELAHRRRTGLGRQGESADLVVGELKRRGFTHVMFCPPVPERAVEFDPTLGRLLAEWVEPRNPLYREEIADADNVVRRYTIYALDQPTTNLPVEGGMVRR</sequence>
<protein>
    <submittedName>
        <fullName evidence="10">PMT family glycosyltransferase, 4-amino-4-deoxy-L-arabinose transferase</fullName>
    </submittedName>
</protein>
<dbReference type="eggNOG" id="COG1807">
    <property type="taxonomic scope" value="Bacteria"/>
</dbReference>
<dbReference type="OrthoDB" id="247053at2"/>
<evidence type="ECO:0000256" key="6">
    <source>
        <dbReference type="ARBA" id="ARBA00022989"/>
    </source>
</evidence>
<dbReference type="GO" id="GO:0005886">
    <property type="term" value="C:plasma membrane"/>
    <property type="evidence" value="ECO:0007669"/>
    <property type="project" value="UniProtKB-SubCell"/>
</dbReference>
<reference evidence="10 11" key="1">
    <citation type="submission" date="2012-02" db="EMBL/GenBank/DDBJ databases">
        <title>Complete sequence of chromosome of Singulisphaera acidiphila DSM 18658.</title>
        <authorList>
            <consortium name="US DOE Joint Genome Institute (JGI-PGF)"/>
            <person name="Lucas S."/>
            <person name="Copeland A."/>
            <person name="Lapidus A."/>
            <person name="Glavina del Rio T."/>
            <person name="Dalin E."/>
            <person name="Tice H."/>
            <person name="Bruce D."/>
            <person name="Goodwin L."/>
            <person name="Pitluck S."/>
            <person name="Peters L."/>
            <person name="Ovchinnikova G."/>
            <person name="Chertkov O."/>
            <person name="Kyrpides N."/>
            <person name="Mavromatis K."/>
            <person name="Ivanova N."/>
            <person name="Brettin T."/>
            <person name="Detter J.C."/>
            <person name="Han C."/>
            <person name="Larimer F."/>
            <person name="Land M."/>
            <person name="Hauser L."/>
            <person name="Markowitz V."/>
            <person name="Cheng J.-F."/>
            <person name="Hugenholtz P."/>
            <person name="Woyke T."/>
            <person name="Wu D."/>
            <person name="Tindall B."/>
            <person name="Pomrenke H."/>
            <person name="Brambilla E."/>
            <person name="Klenk H.-P."/>
            <person name="Eisen J.A."/>
        </authorList>
    </citation>
    <scope>NUCLEOTIDE SEQUENCE [LARGE SCALE GENOMIC DNA]</scope>
    <source>
        <strain evidence="11">ATCC BAA-1392 / DSM 18658 / VKM B-2454 / MOB10</strain>
    </source>
</reference>
<organism evidence="10 11">
    <name type="scientific">Singulisphaera acidiphila (strain ATCC BAA-1392 / DSM 18658 / VKM B-2454 / MOB10)</name>
    <dbReference type="NCBI Taxonomy" id="886293"/>
    <lineage>
        <taxon>Bacteria</taxon>
        <taxon>Pseudomonadati</taxon>
        <taxon>Planctomycetota</taxon>
        <taxon>Planctomycetia</taxon>
        <taxon>Isosphaerales</taxon>
        <taxon>Isosphaeraceae</taxon>
        <taxon>Singulisphaera</taxon>
    </lineage>
</organism>
<feature type="transmembrane region" description="Helical" evidence="8">
    <location>
        <begin position="101"/>
        <end position="122"/>
    </location>
</feature>
<feature type="transmembrane region" description="Helical" evidence="8">
    <location>
        <begin position="308"/>
        <end position="329"/>
    </location>
</feature>
<evidence type="ECO:0000256" key="2">
    <source>
        <dbReference type="ARBA" id="ARBA00022475"/>
    </source>
</evidence>
<feature type="transmembrane region" description="Helical" evidence="8">
    <location>
        <begin position="228"/>
        <end position="245"/>
    </location>
</feature>
<dbReference type="PANTHER" id="PTHR33908">
    <property type="entry name" value="MANNOSYLTRANSFERASE YKCB-RELATED"/>
    <property type="match status" value="1"/>
</dbReference>
<evidence type="ECO:0000256" key="4">
    <source>
        <dbReference type="ARBA" id="ARBA00022679"/>
    </source>
</evidence>
<dbReference type="Proteomes" id="UP000010798">
    <property type="component" value="Chromosome"/>
</dbReference>
<feature type="transmembrane region" description="Helical" evidence="8">
    <location>
        <begin position="6"/>
        <end position="23"/>
    </location>
</feature>
<evidence type="ECO:0000313" key="11">
    <source>
        <dbReference type="Proteomes" id="UP000010798"/>
    </source>
</evidence>
<feature type="domain" description="Glycosyltransferase RgtA/B/C/D-like" evidence="9">
    <location>
        <begin position="175"/>
        <end position="277"/>
    </location>
</feature>
<evidence type="ECO:0000256" key="1">
    <source>
        <dbReference type="ARBA" id="ARBA00004651"/>
    </source>
</evidence>
<keyword evidence="3" id="KW-0328">Glycosyltransferase</keyword>
<dbReference type="STRING" id="886293.Sinac_1914"/>
<dbReference type="GO" id="GO:0009103">
    <property type="term" value="P:lipopolysaccharide biosynthetic process"/>
    <property type="evidence" value="ECO:0007669"/>
    <property type="project" value="UniProtKB-ARBA"/>
</dbReference>
<evidence type="ECO:0000256" key="7">
    <source>
        <dbReference type="ARBA" id="ARBA00023136"/>
    </source>
</evidence>
<evidence type="ECO:0000259" key="9">
    <source>
        <dbReference type="Pfam" id="PF13231"/>
    </source>
</evidence>
<keyword evidence="7 8" id="KW-0472">Membrane</keyword>
<evidence type="ECO:0000313" key="10">
    <source>
        <dbReference type="EMBL" id="AGA26276.1"/>
    </source>
</evidence>
<evidence type="ECO:0000256" key="8">
    <source>
        <dbReference type="SAM" id="Phobius"/>
    </source>
</evidence>
<dbReference type="KEGG" id="saci:Sinac_1914"/>
<feature type="transmembrane region" description="Helical" evidence="8">
    <location>
        <begin position="410"/>
        <end position="427"/>
    </location>
</feature>
<accession>L0DC78</accession>
<feature type="transmembrane region" description="Helical" evidence="8">
    <location>
        <begin position="63"/>
        <end position="81"/>
    </location>
</feature>
<evidence type="ECO:0000256" key="5">
    <source>
        <dbReference type="ARBA" id="ARBA00022692"/>
    </source>
</evidence>
<gene>
    <name evidence="10" type="ordered locus">Sinac_1914</name>
</gene>
<dbReference type="InterPro" id="IPR038731">
    <property type="entry name" value="RgtA/B/C-like"/>
</dbReference>
<feature type="transmembrane region" description="Helical" evidence="8">
    <location>
        <begin position="204"/>
        <end position="222"/>
    </location>
</feature>
<dbReference type="PANTHER" id="PTHR33908:SF11">
    <property type="entry name" value="MEMBRANE PROTEIN"/>
    <property type="match status" value="1"/>
</dbReference>
<keyword evidence="6 8" id="KW-1133">Transmembrane helix</keyword>
<feature type="transmembrane region" description="Helical" evidence="8">
    <location>
        <begin position="463"/>
        <end position="481"/>
    </location>
</feature>